<dbReference type="InterPro" id="IPR002213">
    <property type="entry name" value="UDP_glucos_trans"/>
</dbReference>
<evidence type="ECO:0000313" key="6">
    <source>
        <dbReference type="Proteomes" id="UP001552299"/>
    </source>
</evidence>
<name>A0ABD0UZD2_DENTH</name>
<comment type="caution">
    <text evidence="5">The sequence shown here is derived from an EMBL/GenBank/DDBJ whole genome shotgun (WGS) entry which is preliminary data.</text>
</comment>
<evidence type="ECO:0000256" key="4">
    <source>
        <dbReference type="SAM" id="MobiDB-lite"/>
    </source>
</evidence>
<evidence type="ECO:0000256" key="3">
    <source>
        <dbReference type="ARBA" id="ARBA00022679"/>
    </source>
</evidence>
<feature type="region of interest" description="Disordered" evidence="4">
    <location>
        <begin position="726"/>
        <end position="751"/>
    </location>
</feature>
<dbReference type="PANTHER" id="PTHR48046:SF1">
    <property type="entry name" value="GLYCOSYLTRANSFERASE-RELATED"/>
    <property type="match status" value="1"/>
</dbReference>
<dbReference type="FunFam" id="3.40.50.2000:FF:000056">
    <property type="entry name" value="Glycosyltransferase"/>
    <property type="match status" value="1"/>
</dbReference>
<feature type="region of interest" description="Disordered" evidence="4">
    <location>
        <begin position="847"/>
        <end position="869"/>
    </location>
</feature>
<dbReference type="Gene3D" id="3.40.50.2000">
    <property type="entry name" value="Glycogen Phosphorylase B"/>
    <property type="match status" value="2"/>
</dbReference>
<evidence type="ECO:0000313" key="5">
    <source>
        <dbReference type="EMBL" id="KAL0918030.1"/>
    </source>
</evidence>
<reference evidence="5 6" key="1">
    <citation type="journal article" date="2024" name="Plant Biotechnol. J.">
        <title>Dendrobium thyrsiflorum genome and its molecular insights into genes involved in important horticultural traits.</title>
        <authorList>
            <person name="Chen B."/>
            <person name="Wang J.Y."/>
            <person name="Zheng P.J."/>
            <person name="Li K.L."/>
            <person name="Liang Y.M."/>
            <person name="Chen X.F."/>
            <person name="Zhang C."/>
            <person name="Zhao X."/>
            <person name="He X."/>
            <person name="Zhang G.Q."/>
            <person name="Liu Z.J."/>
            <person name="Xu Q."/>
        </authorList>
    </citation>
    <scope>NUCLEOTIDE SEQUENCE [LARGE SCALE GENOMIC DNA]</scope>
    <source>
        <strain evidence="5">GZMU011</strain>
    </source>
</reference>
<dbReference type="SUPFAM" id="SSF53756">
    <property type="entry name" value="UDP-Glycosyltransferase/glycogen phosphorylase"/>
    <property type="match status" value="1"/>
</dbReference>
<sequence>MRAMEQKIKAPHVVLLASPGMGHLIPIAELAKRLVIHHNFTATVVTFSGFSSQSPHHLSLLSSLPAGITSLSLPHISIDDLPSEARAMTPISTTIARSRPLLQDILLNLKSSGTLAAFVVDNLGLAALPVAKEIGVLGYLLFTSCFTMLSVELHLPELLDTVTCDLRYHPDPLRLPGCSEIRGRDLPEPIRNRSHPGHRLAIYQSSVYKAAAGILVNSFEALEPGPAEALKSGNPPVYPIGPLVRTRPLESADCLRWLDRQPEASVVFVSFGSAGAVSPAQVEEIALGLEMSKNRFLWVVRVAGQGEIPAARVLPEGFVERTKEVGMVVEGWAPQMSVLGHVATGGFISHCGWNSVLESLVNGVAMAAWPLQHEQPMNARMIVEEVRIAVRVRMGGEGLVRREEVCRAVRELMEGEETGKVARARAREMREAAAKAVGEEGSSCRAFAEPAATVPARERGREELKGRLGAPLTGDFPYTTLAPLFSVEIRMGDPASTTIPLAKGDRPVVQHGILKKPHKVGKADDVISTITCDSLIIFRKKFHFPNDLVMKVPAKSDRACAPPLGFFTVYEFSLRAGLRFPPASELIDILRICGVSLSQLSYRAMSIIMGLIVLFRDRGAVLSPVCLSRIGRLISDSQSRISFKSRWLDICTRDPSKGWDLPVPIHIGEEDLLKMLNLPDFDNLHYEVRYLSRYVDEEYLFKVGLSTQAERSEARMLKKSAKVPEVAIQPSKVPPKRSGNEGDPQASKKKRVEEILTVTSKNQHISPSRLHILEDGEYKKKYDAKVKEMKVVEKQLAECRAELATMSTSASLQNQQIDHLHIDLVDAQATINQYGKDQKTLEEKITAADDENKRLQNLLSEKETRSQSE</sequence>
<accession>A0ABD0UZD2</accession>
<keyword evidence="6" id="KW-1185">Reference proteome</keyword>
<evidence type="ECO:0000256" key="2">
    <source>
        <dbReference type="ARBA" id="ARBA00022676"/>
    </source>
</evidence>
<organism evidence="5 6">
    <name type="scientific">Dendrobium thyrsiflorum</name>
    <name type="common">Pinecone-like raceme dendrobium</name>
    <name type="synonym">Orchid</name>
    <dbReference type="NCBI Taxonomy" id="117978"/>
    <lineage>
        <taxon>Eukaryota</taxon>
        <taxon>Viridiplantae</taxon>
        <taxon>Streptophyta</taxon>
        <taxon>Embryophyta</taxon>
        <taxon>Tracheophyta</taxon>
        <taxon>Spermatophyta</taxon>
        <taxon>Magnoliopsida</taxon>
        <taxon>Liliopsida</taxon>
        <taxon>Asparagales</taxon>
        <taxon>Orchidaceae</taxon>
        <taxon>Epidendroideae</taxon>
        <taxon>Malaxideae</taxon>
        <taxon>Dendrobiinae</taxon>
        <taxon>Dendrobium</taxon>
    </lineage>
</organism>
<dbReference type="EMBL" id="JANQDX010000010">
    <property type="protein sequence ID" value="KAL0918030.1"/>
    <property type="molecule type" value="Genomic_DNA"/>
</dbReference>
<dbReference type="GO" id="GO:0016757">
    <property type="term" value="F:glycosyltransferase activity"/>
    <property type="evidence" value="ECO:0007669"/>
    <property type="project" value="UniProtKB-KW"/>
</dbReference>
<evidence type="ECO:0000256" key="1">
    <source>
        <dbReference type="ARBA" id="ARBA00009995"/>
    </source>
</evidence>
<dbReference type="Pfam" id="PF00201">
    <property type="entry name" value="UDPGT"/>
    <property type="match status" value="1"/>
</dbReference>
<proteinExistence type="inferred from homology"/>
<gene>
    <name evidence="5" type="ORF">M5K25_013151</name>
</gene>
<dbReference type="PANTHER" id="PTHR48046">
    <property type="entry name" value="UDP-GLYCOSYLTRANSFERASE 72E1"/>
    <property type="match status" value="1"/>
</dbReference>
<dbReference type="Proteomes" id="UP001552299">
    <property type="component" value="Unassembled WGS sequence"/>
</dbReference>
<keyword evidence="3" id="KW-0808">Transferase</keyword>
<protein>
    <submittedName>
        <fullName evidence="5">Uncharacterized protein</fullName>
    </submittedName>
</protein>
<keyword evidence="2" id="KW-0328">Glycosyltransferase</keyword>
<dbReference type="AlphaFoldDB" id="A0ABD0UZD2"/>
<dbReference type="CDD" id="cd03784">
    <property type="entry name" value="GT1_Gtf-like"/>
    <property type="match status" value="1"/>
</dbReference>
<comment type="similarity">
    <text evidence="1">Belongs to the UDP-glycosyltransferase family.</text>
</comment>